<dbReference type="InterPro" id="IPR045117">
    <property type="entry name" value="ATXN2-like"/>
</dbReference>
<dbReference type="SMART" id="SM01272">
    <property type="entry name" value="LsmAD"/>
    <property type="match status" value="1"/>
</dbReference>
<feature type="compositionally biased region" description="Basic and acidic residues" evidence="1">
    <location>
        <begin position="66"/>
        <end position="82"/>
    </location>
</feature>
<evidence type="ECO:0000313" key="4">
    <source>
        <dbReference type="Proteomes" id="UP001059546"/>
    </source>
</evidence>
<accession>A0A9Q9C574</accession>
<dbReference type="GO" id="GO:0003729">
    <property type="term" value="F:mRNA binding"/>
    <property type="evidence" value="ECO:0007669"/>
    <property type="project" value="TreeGrafter"/>
</dbReference>
<feature type="region of interest" description="Disordered" evidence="1">
    <location>
        <begin position="204"/>
        <end position="286"/>
    </location>
</feature>
<dbReference type="AlphaFoldDB" id="A0A9Q9C574"/>
<gene>
    <name evidence="3" type="ORF">GPU96_11g21710</name>
</gene>
<evidence type="ECO:0000259" key="2">
    <source>
        <dbReference type="SMART" id="SM01272"/>
    </source>
</evidence>
<organism evidence="3 4">
    <name type="scientific">Encephalitozoon hellem</name>
    <name type="common">Microsporidian parasite</name>
    <dbReference type="NCBI Taxonomy" id="27973"/>
    <lineage>
        <taxon>Eukaryota</taxon>
        <taxon>Fungi</taxon>
        <taxon>Fungi incertae sedis</taxon>
        <taxon>Microsporidia</taxon>
        <taxon>Unikaryonidae</taxon>
        <taxon>Encephalitozoon</taxon>
    </lineage>
</organism>
<dbReference type="GO" id="GO:0034063">
    <property type="term" value="P:stress granule assembly"/>
    <property type="evidence" value="ECO:0007669"/>
    <property type="project" value="TreeGrafter"/>
</dbReference>
<feature type="compositionally biased region" description="Basic and acidic residues" evidence="1">
    <location>
        <begin position="266"/>
        <end position="280"/>
    </location>
</feature>
<name>A0A9Q9C574_ENCHE</name>
<evidence type="ECO:0000256" key="1">
    <source>
        <dbReference type="SAM" id="MobiDB-lite"/>
    </source>
</evidence>
<dbReference type="Pfam" id="PF06741">
    <property type="entry name" value="LsmAD"/>
    <property type="match status" value="1"/>
</dbReference>
<dbReference type="InterPro" id="IPR009604">
    <property type="entry name" value="LsmAD_domain"/>
</dbReference>
<evidence type="ECO:0000313" key="3">
    <source>
        <dbReference type="EMBL" id="UTX44369.1"/>
    </source>
</evidence>
<dbReference type="Proteomes" id="UP001059546">
    <property type="component" value="Chromosome XI"/>
</dbReference>
<dbReference type="GO" id="GO:0010494">
    <property type="term" value="C:cytoplasmic stress granule"/>
    <property type="evidence" value="ECO:0007669"/>
    <property type="project" value="TreeGrafter"/>
</dbReference>
<feature type="domain" description="LsmAD" evidence="2">
    <location>
        <begin position="138"/>
        <end position="206"/>
    </location>
</feature>
<dbReference type="EMBL" id="CP075157">
    <property type="protein sequence ID" value="UTX44369.1"/>
    <property type="molecule type" value="Genomic_DNA"/>
</dbReference>
<dbReference type="PANTHER" id="PTHR12854">
    <property type="entry name" value="ATAXIN 2-RELATED"/>
    <property type="match status" value="1"/>
</dbReference>
<feature type="region of interest" description="Disordered" evidence="1">
    <location>
        <begin position="66"/>
        <end position="105"/>
    </location>
</feature>
<protein>
    <submittedName>
        <fullName evidence="3">LsmAD domain-containing protein</fullName>
    </submittedName>
</protein>
<reference evidence="3" key="1">
    <citation type="submission" date="2021-05" db="EMBL/GenBank/DDBJ databases">
        <title>Encephalitozoon hellem ATCC 50604 Complete Genome.</title>
        <authorList>
            <person name="Mascarenhas dos Santos A.C."/>
            <person name="Julian A.T."/>
            <person name="Pombert J.-F."/>
        </authorList>
    </citation>
    <scope>NUCLEOTIDE SEQUENCE</scope>
    <source>
        <strain evidence="3">ATCC 50604</strain>
    </source>
</reference>
<feature type="compositionally biased region" description="Basic and acidic residues" evidence="1">
    <location>
        <begin position="221"/>
        <end position="245"/>
    </location>
</feature>
<feature type="region of interest" description="Disordered" evidence="1">
    <location>
        <begin position="338"/>
        <end position="359"/>
    </location>
</feature>
<sequence>MDNYTIAIHFKNNPSKMIGTFLSNEGEMVKLENAFFENNPGIVFPTISISESDIIIVKRMEKRLEGKENEGMHSGEVERDSAEANDSEVGTFKTDAQISGTPGEVGAKEVSAEGVSTEILPGEESKDWNQFEANSKLFNIDNKFDEEEYMDVLDKNSEWYKSKLLMAKRIEREIMSSTTTDLHRLEERGLVGSPENEDVYSTVVREESKARNKGVSQVENQSKEAHAVAEPRKDRDDGGRRKMIIEIEGLSLSENKDEGPLSTESSRNEESSNTHEERKDTRPKKSVRYGWMHTKFDSSKSLLGMIKSKFRDTFDINGSDLKWGSGLTWEIVAKNIAKKTKSGKASSVRRMPKKSPTSK</sequence>
<proteinExistence type="predicted"/>
<dbReference type="PANTHER" id="PTHR12854:SF7">
    <property type="entry name" value="ATAXIN-2 HOMOLOG"/>
    <property type="match status" value="1"/>
</dbReference>